<comment type="similarity">
    <text evidence="3">Belongs to the RecD family. RecD2 subfamily.</text>
</comment>
<reference evidence="8 9" key="1">
    <citation type="submission" date="2019-07" db="EMBL/GenBank/DDBJ databases">
        <title>Whole genome shotgun sequence of Halolactibacillus alkaliphilus NBRC 103919.</title>
        <authorList>
            <person name="Hosoyama A."/>
            <person name="Uohara A."/>
            <person name="Ohji S."/>
            <person name="Ichikawa N."/>
        </authorList>
    </citation>
    <scope>NUCLEOTIDE SEQUENCE [LARGE SCALE GENOMIC DNA]</scope>
    <source>
        <strain evidence="8 9">NBRC 103919</strain>
    </source>
</reference>
<dbReference type="Proteomes" id="UP000321400">
    <property type="component" value="Unassembled WGS sequence"/>
</dbReference>
<keyword evidence="1 3" id="KW-0547">Nucleotide-binding</keyword>
<dbReference type="GO" id="GO:0043139">
    <property type="term" value="F:5'-3' DNA helicase activity"/>
    <property type="evidence" value="ECO:0007669"/>
    <property type="project" value="UniProtKB-UniRule"/>
</dbReference>
<evidence type="ECO:0000256" key="1">
    <source>
        <dbReference type="ARBA" id="ARBA00022741"/>
    </source>
</evidence>
<dbReference type="AlphaFoldDB" id="A0A511WZD7"/>
<dbReference type="GO" id="GO:0017116">
    <property type="term" value="F:single-stranded DNA helicase activity"/>
    <property type="evidence" value="ECO:0007669"/>
    <property type="project" value="TreeGrafter"/>
</dbReference>
<dbReference type="InterPro" id="IPR027417">
    <property type="entry name" value="P-loop_NTPase"/>
</dbReference>
<dbReference type="Pfam" id="PF23139">
    <property type="entry name" value="OB_YrrC"/>
    <property type="match status" value="1"/>
</dbReference>
<evidence type="ECO:0000259" key="7">
    <source>
        <dbReference type="Pfam" id="PF23139"/>
    </source>
</evidence>
<dbReference type="GO" id="GO:0003677">
    <property type="term" value="F:DNA binding"/>
    <property type="evidence" value="ECO:0007669"/>
    <property type="project" value="UniProtKB-UniRule"/>
</dbReference>
<dbReference type="InterPro" id="IPR055446">
    <property type="entry name" value="RecD2_N_OB"/>
</dbReference>
<keyword evidence="3" id="KW-0413">Isomerase</keyword>
<dbReference type="CDD" id="cd18809">
    <property type="entry name" value="SF1_C_RecD"/>
    <property type="match status" value="1"/>
</dbReference>
<dbReference type="Pfam" id="PF14490">
    <property type="entry name" value="HHH_RecD2"/>
    <property type="match status" value="1"/>
</dbReference>
<dbReference type="InterPro" id="IPR006345">
    <property type="entry name" value="RecD2"/>
</dbReference>
<evidence type="ECO:0000259" key="5">
    <source>
        <dbReference type="Pfam" id="PF14490"/>
    </source>
</evidence>
<gene>
    <name evidence="3 8" type="primary">recD2</name>
    <name evidence="8" type="ORF">HAL01_05130</name>
</gene>
<dbReference type="NCBIfam" id="TIGR01448">
    <property type="entry name" value="recD_rel"/>
    <property type="match status" value="1"/>
</dbReference>
<keyword evidence="3" id="KW-0378">Hydrolase</keyword>
<comment type="catalytic activity">
    <reaction evidence="3">
        <text>ATP + H2O = ADP + phosphate + H(+)</text>
        <dbReference type="Rhea" id="RHEA:13065"/>
        <dbReference type="ChEBI" id="CHEBI:15377"/>
        <dbReference type="ChEBI" id="CHEBI:15378"/>
        <dbReference type="ChEBI" id="CHEBI:30616"/>
        <dbReference type="ChEBI" id="CHEBI:43474"/>
        <dbReference type="ChEBI" id="CHEBI:456216"/>
        <dbReference type="EC" id="5.6.2.3"/>
    </reaction>
</comment>
<evidence type="ECO:0000259" key="6">
    <source>
        <dbReference type="Pfam" id="PF18335"/>
    </source>
</evidence>
<protein>
    <recommendedName>
        <fullName evidence="3">ATP-dependent RecD2 DNA helicase</fullName>
        <ecNumber evidence="3">5.6.2.3</ecNumber>
    </recommendedName>
    <alternativeName>
        <fullName evidence="3">DNA 5'-3' helicase subunit RecD2</fullName>
    </alternativeName>
</protein>
<dbReference type="Gene3D" id="1.10.10.2220">
    <property type="match status" value="1"/>
</dbReference>
<dbReference type="SUPFAM" id="SSF52540">
    <property type="entry name" value="P-loop containing nucleoside triphosphate hydrolases"/>
    <property type="match status" value="2"/>
</dbReference>
<feature type="domain" description="ATP-dependent RecD2 DNA helicase OB-fold" evidence="7">
    <location>
        <begin position="8"/>
        <end position="86"/>
    </location>
</feature>
<dbReference type="EC" id="5.6.2.3" evidence="3"/>
<dbReference type="STRING" id="442899.SAMN05720591_105101"/>
<dbReference type="GO" id="GO:0005524">
    <property type="term" value="F:ATP binding"/>
    <property type="evidence" value="ECO:0007669"/>
    <property type="project" value="UniProtKB-UniRule"/>
</dbReference>
<sequence>MTVSEETHYIRGELIYTIYTNQAEHFSIAKIKVLKTNETLDEDELVIKGYFGEIFPGEVYVFYGTFVNHKKFGQQYQVDHYERYVPKTEEGLVSYLSSDLFPKIGKKTANRIVEALGEGAINKIIQDPTVLTGIKGLNDERREILVERLKTYQGFDTIVVALQKVGIGLKLSQKIYQHYQDEAIKILEENPYQYVFDIEGFGFHRADLIASDRGIQLNHPSRIRAGILYVLNEALNEGHVYLPTPVLIDRVGRLLEARRYHITDELILKELTEMHEEDYLVEEDQRIYLPVSYYAEAGFTTHLKRISEQVVEESLVEAELLKVVGEIEEDEHLAYGKVQYEAIKQALTTKIMILTGGPGTGKTTVIKGILKAFSELNNVSIQLQDYKKRSEFPYILAAPTGRAAKRMTESTGLPAYTIHRLLGWDGHQNFERDQDNQLEGKMIIIDEFSMVDIFLANQLFKAIPSSMQVLLVGDEDQLPSVGPGQVLSDLLHSNQMPKIKLDEVYRQKEGSKIITLAHKVKHDTLVLPDLSKANDFNFIPCQREHLLLSIETIVLRAIERGFDIQDLQILAPMYKTDVGINEINARIQAMVNPKRQGVRELHTKDQIFRTGDKVIQLVNQPEDNVFNGDIGKVTAIFRENENIEQEEQVVVTFEDDDVIYTRNDLLNITHAYCISIHKSQGSEFPIVVMPVDRAYRRMLKKNLLYTGMTRAKQSLIICGDKQAFLDGVSQIDTNERYTSLIEKITNVFTDEAFRQQLEEDIEEQTLSPFDFL</sequence>
<dbReference type="InterPro" id="IPR029493">
    <property type="entry name" value="RecD2-like_HHH"/>
</dbReference>
<dbReference type="Pfam" id="PF18335">
    <property type="entry name" value="SH3_13"/>
    <property type="match status" value="1"/>
</dbReference>
<dbReference type="PANTHER" id="PTHR43788">
    <property type="entry name" value="DNA2/NAM7 HELICASE FAMILY MEMBER"/>
    <property type="match status" value="1"/>
</dbReference>
<dbReference type="GO" id="GO:0009338">
    <property type="term" value="C:exodeoxyribonuclease V complex"/>
    <property type="evidence" value="ECO:0007669"/>
    <property type="project" value="TreeGrafter"/>
</dbReference>
<dbReference type="Gene3D" id="3.40.50.300">
    <property type="entry name" value="P-loop containing nucleotide triphosphate hydrolases"/>
    <property type="match status" value="2"/>
</dbReference>
<dbReference type="OrthoDB" id="9803432at2"/>
<evidence type="ECO:0000259" key="4">
    <source>
        <dbReference type="Pfam" id="PF13538"/>
    </source>
</evidence>
<dbReference type="Pfam" id="PF13245">
    <property type="entry name" value="AAA_19"/>
    <property type="match status" value="1"/>
</dbReference>
<proteinExistence type="inferred from homology"/>
<dbReference type="InterPro" id="IPR027785">
    <property type="entry name" value="UvrD-like_helicase_C"/>
</dbReference>
<evidence type="ECO:0000256" key="2">
    <source>
        <dbReference type="ARBA" id="ARBA00022840"/>
    </source>
</evidence>
<name>A0A511WZD7_9BACI</name>
<keyword evidence="3" id="KW-0238">DNA-binding</keyword>
<dbReference type="GO" id="GO:0016887">
    <property type="term" value="F:ATP hydrolysis activity"/>
    <property type="evidence" value="ECO:0007669"/>
    <property type="project" value="RHEA"/>
</dbReference>
<dbReference type="CDD" id="cd17933">
    <property type="entry name" value="DEXSc_RecD-like"/>
    <property type="match status" value="1"/>
</dbReference>
<keyword evidence="2 3" id="KW-0067">ATP-binding</keyword>
<dbReference type="EMBL" id="BJYE01000004">
    <property type="protein sequence ID" value="GEN56049.1"/>
    <property type="molecule type" value="Genomic_DNA"/>
</dbReference>
<evidence type="ECO:0000313" key="9">
    <source>
        <dbReference type="Proteomes" id="UP000321400"/>
    </source>
</evidence>
<comment type="function">
    <text evidence="3">DNA-dependent ATPase and ATP-dependent 5'-3' DNA helicase. Has no activity on blunt DNA or DNA with 3'-overhangs, requires at least 10 bases of 5'-ssDNA for helicase activity.</text>
</comment>
<keyword evidence="9" id="KW-1185">Reference proteome</keyword>
<keyword evidence="3 8" id="KW-0347">Helicase</keyword>
<accession>A0A511WZD7</accession>
<organism evidence="8 9">
    <name type="scientific">Halolactibacillus alkaliphilus</name>
    <dbReference type="NCBI Taxonomy" id="442899"/>
    <lineage>
        <taxon>Bacteria</taxon>
        <taxon>Bacillati</taxon>
        <taxon>Bacillota</taxon>
        <taxon>Bacilli</taxon>
        <taxon>Bacillales</taxon>
        <taxon>Bacillaceae</taxon>
        <taxon>Halolactibacillus</taxon>
    </lineage>
</organism>
<dbReference type="GO" id="GO:0006310">
    <property type="term" value="P:DNA recombination"/>
    <property type="evidence" value="ECO:0007669"/>
    <property type="project" value="InterPro"/>
</dbReference>
<feature type="domain" description="ATP-dependent RecD2 DNA helicase SH3" evidence="6">
    <location>
        <begin position="583"/>
        <end position="653"/>
    </location>
</feature>
<evidence type="ECO:0000313" key="8">
    <source>
        <dbReference type="EMBL" id="GEN56049.1"/>
    </source>
</evidence>
<dbReference type="HAMAP" id="MF_01488">
    <property type="entry name" value="RecD2"/>
    <property type="match status" value="1"/>
</dbReference>
<dbReference type="PANTHER" id="PTHR43788:SF6">
    <property type="entry name" value="DNA HELICASE B"/>
    <property type="match status" value="1"/>
</dbReference>
<feature type="binding site" evidence="3">
    <location>
        <begin position="359"/>
        <end position="363"/>
    </location>
    <ligand>
        <name>ATP</name>
        <dbReference type="ChEBI" id="CHEBI:30616"/>
    </ligand>
</feature>
<feature type="domain" description="ATP-dependent RecD2 DNA helicase-like helix-hairpin-helix" evidence="5">
    <location>
        <begin position="153"/>
        <end position="241"/>
    </location>
</feature>
<comment type="caution">
    <text evidence="8">The sequence shown here is derived from an EMBL/GenBank/DDBJ whole genome shotgun (WGS) entry which is preliminary data.</text>
</comment>
<feature type="domain" description="UvrD-like helicase C-terminal" evidence="4">
    <location>
        <begin position="670"/>
        <end position="717"/>
    </location>
</feature>
<dbReference type="Pfam" id="PF13538">
    <property type="entry name" value="UvrD_C_2"/>
    <property type="match status" value="1"/>
</dbReference>
<evidence type="ECO:0000256" key="3">
    <source>
        <dbReference type="HAMAP-Rule" id="MF_01488"/>
    </source>
</evidence>
<dbReference type="Gene3D" id="2.30.30.940">
    <property type="match status" value="1"/>
</dbReference>
<dbReference type="InterPro" id="IPR050534">
    <property type="entry name" value="Coronavir_polyprotein_1ab"/>
</dbReference>
<dbReference type="InterPro" id="IPR041451">
    <property type="entry name" value="RecD2_SH13"/>
</dbReference>